<dbReference type="InterPro" id="IPR011051">
    <property type="entry name" value="RmlC_Cupin_sf"/>
</dbReference>
<dbReference type="GO" id="GO:0003677">
    <property type="term" value="F:DNA binding"/>
    <property type="evidence" value="ECO:0007669"/>
    <property type="project" value="UniProtKB-KW"/>
</dbReference>
<organism evidence="3 4">
    <name type="scientific">Oceanimonas pelagia</name>
    <dbReference type="NCBI Taxonomy" id="3028314"/>
    <lineage>
        <taxon>Bacteria</taxon>
        <taxon>Pseudomonadati</taxon>
        <taxon>Pseudomonadota</taxon>
        <taxon>Gammaproteobacteria</taxon>
        <taxon>Aeromonadales</taxon>
        <taxon>Aeromonadaceae</taxon>
        <taxon>Oceanimonas</taxon>
    </lineage>
</organism>
<keyword evidence="1" id="KW-0238">DNA-binding</keyword>
<dbReference type="CDD" id="cd02209">
    <property type="entry name" value="cupin_XRE_C"/>
    <property type="match status" value="1"/>
</dbReference>
<dbReference type="InterPro" id="IPR013096">
    <property type="entry name" value="Cupin_2"/>
</dbReference>
<keyword evidence="4" id="KW-1185">Reference proteome</keyword>
<dbReference type="Pfam" id="PF07883">
    <property type="entry name" value="Cupin_2"/>
    <property type="match status" value="1"/>
</dbReference>
<dbReference type="SMART" id="SM00530">
    <property type="entry name" value="HTH_XRE"/>
    <property type="match status" value="1"/>
</dbReference>
<reference evidence="3 4" key="1">
    <citation type="submission" date="2023-02" db="EMBL/GenBank/DDBJ databases">
        <title>Complete genome sequence of a novel bacterium Oceanimonas sp. NTOU-MSR1 isolated from marine coast sediment.</title>
        <authorList>
            <person name="Yang H.-T."/>
            <person name="Chen Y.-L."/>
            <person name="Ho Y.-N."/>
        </authorList>
    </citation>
    <scope>NUCLEOTIDE SEQUENCE [LARGE SCALE GENOMIC DNA]</scope>
    <source>
        <strain evidence="3 4">NTOU-MSR1</strain>
    </source>
</reference>
<dbReference type="InterPro" id="IPR010982">
    <property type="entry name" value="Lambda_DNA-bd_dom_sf"/>
</dbReference>
<evidence type="ECO:0000313" key="3">
    <source>
        <dbReference type="EMBL" id="WMC09294.1"/>
    </source>
</evidence>
<dbReference type="RefSeq" id="WP_306760496.1">
    <property type="nucleotide sequence ID" value="NZ_CP118224.1"/>
</dbReference>
<dbReference type="KEGG" id="ope:PU634_09140"/>
<dbReference type="EMBL" id="CP118224">
    <property type="protein sequence ID" value="WMC09294.1"/>
    <property type="molecule type" value="Genomic_DNA"/>
</dbReference>
<name>A0AA50QAN9_9GAMM</name>
<dbReference type="PANTHER" id="PTHR46797:SF11">
    <property type="entry name" value="HTH-TYPE TRANSCRIPTIONAL REGULATOR PUUR"/>
    <property type="match status" value="1"/>
</dbReference>
<proteinExistence type="predicted"/>
<dbReference type="PANTHER" id="PTHR46797">
    <property type="entry name" value="HTH-TYPE TRANSCRIPTIONAL REGULATOR"/>
    <property type="match status" value="1"/>
</dbReference>
<evidence type="ECO:0000259" key="2">
    <source>
        <dbReference type="PROSITE" id="PS50943"/>
    </source>
</evidence>
<dbReference type="Pfam" id="PF01381">
    <property type="entry name" value="HTH_3"/>
    <property type="match status" value="1"/>
</dbReference>
<dbReference type="InterPro" id="IPR001387">
    <property type="entry name" value="Cro/C1-type_HTH"/>
</dbReference>
<dbReference type="AlphaFoldDB" id="A0AA50QAN9"/>
<evidence type="ECO:0000256" key="1">
    <source>
        <dbReference type="ARBA" id="ARBA00023125"/>
    </source>
</evidence>
<protein>
    <submittedName>
        <fullName evidence="3">Cupin domain-containing protein</fullName>
    </submittedName>
</protein>
<accession>A0AA50QAN9</accession>
<dbReference type="InterPro" id="IPR014710">
    <property type="entry name" value="RmlC-like_jellyroll"/>
</dbReference>
<sequence>MDIGHRLKTIRLQAKLSQRELAKRSGVTNGFISQVEKNQVSPSIGSLKKLLDGFPMTLAEFFAEEEGAGAGKPVVYRAEDQPERGTGNISYRLIGSRFPDRHITLLRETMPPGADTGPEMLSHPGQECGVVIDGKLLLHVGERRFELGPGDGYYFDSTEPHRFVNIGDDELHIVSASQPKAL</sequence>
<dbReference type="InterPro" id="IPR050807">
    <property type="entry name" value="TransReg_Diox_bact_type"/>
</dbReference>
<dbReference type="Gene3D" id="1.10.260.40">
    <property type="entry name" value="lambda repressor-like DNA-binding domains"/>
    <property type="match status" value="1"/>
</dbReference>
<gene>
    <name evidence="3" type="ORF">PU634_09140</name>
</gene>
<dbReference type="GO" id="GO:0003700">
    <property type="term" value="F:DNA-binding transcription factor activity"/>
    <property type="evidence" value="ECO:0007669"/>
    <property type="project" value="TreeGrafter"/>
</dbReference>
<dbReference type="CDD" id="cd00093">
    <property type="entry name" value="HTH_XRE"/>
    <property type="match status" value="1"/>
</dbReference>
<evidence type="ECO:0000313" key="4">
    <source>
        <dbReference type="Proteomes" id="UP001223802"/>
    </source>
</evidence>
<dbReference type="PROSITE" id="PS50943">
    <property type="entry name" value="HTH_CROC1"/>
    <property type="match status" value="1"/>
</dbReference>
<dbReference type="GO" id="GO:0005829">
    <property type="term" value="C:cytosol"/>
    <property type="evidence" value="ECO:0007669"/>
    <property type="project" value="TreeGrafter"/>
</dbReference>
<dbReference type="Proteomes" id="UP001223802">
    <property type="component" value="Chromosome"/>
</dbReference>
<dbReference type="SUPFAM" id="SSF51182">
    <property type="entry name" value="RmlC-like cupins"/>
    <property type="match status" value="1"/>
</dbReference>
<feature type="domain" description="HTH cro/C1-type" evidence="2">
    <location>
        <begin position="7"/>
        <end position="61"/>
    </location>
</feature>
<dbReference type="SUPFAM" id="SSF47413">
    <property type="entry name" value="lambda repressor-like DNA-binding domains"/>
    <property type="match status" value="1"/>
</dbReference>
<dbReference type="Gene3D" id="2.60.120.10">
    <property type="entry name" value="Jelly Rolls"/>
    <property type="match status" value="1"/>
</dbReference>